<protein>
    <submittedName>
        <fullName evidence="10">Cation diffusion facilitator family transporter</fullName>
    </submittedName>
</protein>
<reference evidence="10 11" key="1">
    <citation type="submission" date="2021-10" db="EMBL/GenBank/DDBJ databases">
        <title>Lutispora strain m25 sp. nov., a thermophilic, non-spore-forming bacterium isolated from a lab-scale methanogenic bioreactor digesting anaerobic sludge.</title>
        <authorList>
            <person name="El Houari A."/>
            <person name="Mcdonald J."/>
        </authorList>
    </citation>
    <scope>NUCLEOTIDE SEQUENCE [LARGE SCALE GENOMIC DNA]</scope>
    <source>
        <strain evidence="11">m25</strain>
    </source>
</reference>
<dbReference type="Gene3D" id="1.20.1510.10">
    <property type="entry name" value="Cation efflux protein transmembrane domain"/>
    <property type="match status" value="1"/>
</dbReference>
<dbReference type="RefSeq" id="WP_255226473.1">
    <property type="nucleotide sequence ID" value="NZ_JAJEKE010000003.1"/>
</dbReference>
<dbReference type="PANTHER" id="PTHR43840:SF15">
    <property type="entry name" value="MITOCHONDRIAL METAL TRANSPORTER 1-RELATED"/>
    <property type="match status" value="1"/>
</dbReference>
<dbReference type="InterPro" id="IPR027470">
    <property type="entry name" value="Cation_efflux_CTD"/>
</dbReference>
<dbReference type="InterPro" id="IPR036837">
    <property type="entry name" value="Cation_efflux_CTD_sf"/>
</dbReference>
<comment type="subcellular location">
    <subcellularLocation>
        <location evidence="1">Membrane</location>
        <topology evidence="1">Multi-pass membrane protein</topology>
    </subcellularLocation>
</comment>
<proteinExistence type="inferred from homology"/>
<feature type="transmembrane region" description="Helical" evidence="7">
    <location>
        <begin position="20"/>
        <end position="40"/>
    </location>
</feature>
<evidence type="ECO:0000256" key="4">
    <source>
        <dbReference type="ARBA" id="ARBA00022692"/>
    </source>
</evidence>
<dbReference type="SUPFAM" id="SSF160240">
    <property type="entry name" value="Cation efflux protein cytoplasmic domain-like"/>
    <property type="match status" value="1"/>
</dbReference>
<organism evidence="10 11">
    <name type="scientific">Lutispora saccharofermentans</name>
    <dbReference type="NCBI Taxonomy" id="3024236"/>
    <lineage>
        <taxon>Bacteria</taxon>
        <taxon>Bacillati</taxon>
        <taxon>Bacillota</taxon>
        <taxon>Clostridia</taxon>
        <taxon>Lutisporales</taxon>
        <taxon>Lutisporaceae</taxon>
        <taxon>Lutispora</taxon>
    </lineage>
</organism>
<dbReference type="Pfam" id="PF01545">
    <property type="entry name" value="Cation_efflux"/>
    <property type="match status" value="1"/>
</dbReference>
<dbReference type="InterPro" id="IPR058533">
    <property type="entry name" value="Cation_efflux_TM"/>
</dbReference>
<keyword evidence="5 7" id="KW-1133">Transmembrane helix</keyword>
<feature type="domain" description="Cation efflux protein cytoplasmic" evidence="9">
    <location>
        <begin position="217"/>
        <end position="295"/>
    </location>
</feature>
<keyword evidence="6 7" id="KW-0472">Membrane</keyword>
<accession>A0ABT1NCJ8</accession>
<evidence type="ECO:0000256" key="5">
    <source>
        <dbReference type="ARBA" id="ARBA00022989"/>
    </source>
</evidence>
<dbReference type="SUPFAM" id="SSF161111">
    <property type="entry name" value="Cation efflux protein transmembrane domain-like"/>
    <property type="match status" value="1"/>
</dbReference>
<evidence type="ECO:0000256" key="1">
    <source>
        <dbReference type="ARBA" id="ARBA00004141"/>
    </source>
</evidence>
<evidence type="ECO:0000256" key="2">
    <source>
        <dbReference type="ARBA" id="ARBA00008114"/>
    </source>
</evidence>
<comment type="caution">
    <text evidence="10">The sequence shown here is derived from an EMBL/GenBank/DDBJ whole genome shotgun (WGS) entry which is preliminary data.</text>
</comment>
<name>A0ABT1NCJ8_9FIRM</name>
<dbReference type="EMBL" id="JAJEKE010000003">
    <property type="protein sequence ID" value="MCQ1528950.1"/>
    <property type="molecule type" value="Genomic_DNA"/>
</dbReference>
<evidence type="ECO:0000256" key="7">
    <source>
        <dbReference type="SAM" id="Phobius"/>
    </source>
</evidence>
<dbReference type="PANTHER" id="PTHR43840">
    <property type="entry name" value="MITOCHONDRIAL METAL TRANSPORTER 1-RELATED"/>
    <property type="match status" value="1"/>
</dbReference>
<feature type="transmembrane region" description="Helical" evidence="7">
    <location>
        <begin position="87"/>
        <end position="105"/>
    </location>
</feature>
<comment type="similarity">
    <text evidence="2">Belongs to the cation diffusion facilitator (CDF) transporter (TC 2.A.4) family.</text>
</comment>
<dbReference type="Gene3D" id="3.30.70.1350">
    <property type="entry name" value="Cation efflux protein, cytoplasmic domain"/>
    <property type="match status" value="1"/>
</dbReference>
<dbReference type="Proteomes" id="UP001651880">
    <property type="component" value="Unassembled WGS sequence"/>
</dbReference>
<evidence type="ECO:0000256" key="6">
    <source>
        <dbReference type="ARBA" id="ARBA00023136"/>
    </source>
</evidence>
<evidence type="ECO:0000259" key="8">
    <source>
        <dbReference type="Pfam" id="PF01545"/>
    </source>
</evidence>
<feature type="transmembrane region" description="Helical" evidence="7">
    <location>
        <begin position="117"/>
        <end position="134"/>
    </location>
</feature>
<dbReference type="InterPro" id="IPR027469">
    <property type="entry name" value="Cation_efflux_TMD_sf"/>
</dbReference>
<gene>
    <name evidence="10" type="ORF">LJD61_05235</name>
</gene>
<evidence type="ECO:0000313" key="10">
    <source>
        <dbReference type="EMBL" id="MCQ1528950.1"/>
    </source>
</evidence>
<feature type="domain" description="Cation efflux protein transmembrane" evidence="8">
    <location>
        <begin position="21"/>
        <end position="213"/>
    </location>
</feature>
<keyword evidence="3" id="KW-0813">Transport</keyword>
<keyword evidence="11" id="KW-1185">Reference proteome</keyword>
<dbReference type="InterPro" id="IPR050291">
    <property type="entry name" value="CDF_Transporter"/>
</dbReference>
<dbReference type="Pfam" id="PF16916">
    <property type="entry name" value="ZT_dimer"/>
    <property type="match status" value="1"/>
</dbReference>
<dbReference type="NCBIfam" id="TIGR01297">
    <property type="entry name" value="CDF"/>
    <property type="match status" value="1"/>
</dbReference>
<evidence type="ECO:0000259" key="9">
    <source>
        <dbReference type="Pfam" id="PF16916"/>
    </source>
</evidence>
<evidence type="ECO:0000256" key="3">
    <source>
        <dbReference type="ARBA" id="ARBA00022448"/>
    </source>
</evidence>
<sequence length="296" mass="31355">MNLADNARHDKDFKTAEKWAIIGVVGNLVLTAFKAFAGIVGGSSAMVADAMHSASDIIASAVVYVSLKIAKKPADEEHPFGHGKAEAISAAIVGLMLIAAGIQILRTAYASISSGSLHAPGIIALYAAITSIVVKEGMYRVTYSVGKRINSPSTIANALDHRSDAFSSIATFVGIGGAILGYPIMDPIAGGLVALFILKMGYDIVVDATNQIMDKSPEKEKVGLIKEAVLNTPGVESAHGIRMRQSGPFYLIDLDICVDKGVSLDEAHKIGDIARDNVYKALDKVYEVRVHIDPHQ</sequence>
<keyword evidence="4 7" id="KW-0812">Transmembrane</keyword>
<evidence type="ECO:0000313" key="11">
    <source>
        <dbReference type="Proteomes" id="UP001651880"/>
    </source>
</evidence>
<dbReference type="InterPro" id="IPR002524">
    <property type="entry name" value="Cation_efflux"/>
</dbReference>